<proteinExistence type="inferred from homology"/>
<reference evidence="5 6" key="1">
    <citation type="submission" date="2019-03" db="EMBL/GenBank/DDBJ databases">
        <title>Genomic Encyclopedia of Type Strains, Phase IV (KMG-IV): sequencing the most valuable type-strain genomes for metagenomic binning, comparative biology and taxonomic classification.</title>
        <authorList>
            <person name="Goeker M."/>
        </authorList>
    </citation>
    <scope>NUCLEOTIDE SEQUENCE [LARGE SCALE GENOMIC DNA]</scope>
    <source>
        <strain evidence="5 6">DSM 28697</strain>
    </source>
</reference>
<dbReference type="GO" id="GO:0005737">
    <property type="term" value="C:cytoplasm"/>
    <property type="evidence" value="ECO:0007669"/>
    <property type="project" value="TreeGrafter"/>
</dbReference>
<comment type="similarity">
    <text evidence="1">Belongs to the sulfatase family.</text>
</comment>
<keyword evidence="3" id="KW-0378">Hydrolase</keyword>
<dbReference type="PANTHER" id="PTHR45953:SF1">
    <property type="entry name" value="IDURONATE 2-SULFATASE"/>
    <property type="match status" value="1"/>
</dbReference>
<keyword evidence="6" id="KW-1185">Reference proteome</keyword>
<evidence type="ECO:0000313" key="5">
    <source>
        <dbReference type="EMBL" id="TDQ36603.1"/>
    </source>
</evidence>
<dbReference type="InterPro" id="IPR000917">
    <property type="entry name" value="Sulfatase_N"/>
</dbReference>
<evidence type="ECO:0000256" key="3">
    <source>
        <dbReference type="ARBA" id="ARBA00022801"/>
    </source>
</evidence>
<evidence type="ECO:0000256" key="1">
    <source>
        <dbReference type="ARBA" id="ARBA00008779"/>
    </source>
</evidence>
<dbReference type="GO" id="GO:0008484">
    <property type="term" value="F:sulfuric ester hydrolase activity"/>
    <property type="evidence" value="ECO:0007669"/>
    <property type="project" value="TreeGrafter"/>
</dbReference>
<evidence type="ECO:0000313" key="6">
    <source>
        <dbReference type="Proteomes" id="UP000295632"/>
    </source>
</evidence>
<accession>A0A4R6TWH3</accession>
<name>A0A4R6TWH3_9BACI</name>
<keyword evidence="2" id="KW-0479">Metal-binding</keyword>
<gene>
    <name evidence="5" type="ORF">EV213_11767</name>
</gene>
<dbReference type="EMBL" id="SNYJ01000017">
    <property type="protein sequence ID" value="TDQ36603.1"/>
    <property type="molecule type" value="Genomic_DNA"/>
</dbReference>
<dbReference type="RefSeq" id="WP_133581639.1">
    <property type="nucleotide sequence ID" value="NZ_SNYJ01000017.1"/>
</dbReference>
<dbReference type="InterPro" id="IPR024607">
    <property type="entry name" value="Sulfatase_CS"/>
</dbReference>
<dbReference type="PROSITE" id="PS00523">
    <property type="entry name" value="SULFATASE_1"/>
    <property type="match status" value="1"/>
</dbReference>
<dbReference type="GO" id="GO:0046872">
    <property type="term" value="F:metal ion binding"/>
    <property type="evidence" value="ECO:0007669"/>
    <property type="project" value="UniProtKB-KW"/>
</dbReference>
<feature type="domain" description="Sulfatase N-terminal" evidence="4">
    <location>
        <begin position="3"/>
        <end position="363"/>
    </location>
</feature>
<dbReference type="Pfam" id="PF00884">
    <property type="entry name" value="Sulfatase"/>
    <property type="match status" value="1"/>
</dbReference>
<dbReference type="Gene3D" id="3.40.720.10">
    <property type="entry name" value="Alkaline Phosphatase, subunit A"/>
    <property type="match status" value="1"/>
</dbReference>
<evidence type="ECO:0000259" key="4">
    <source>
        <dbReference type="Pfam" id="PF00884"/>
    </source>
</evidence>
<dbReference type="InterPro" id="IPR017850">
    <property type="entry name" value="Alkaline_phosphatase_core_sf"/>
</dbReference>
<dbReference type="SUPFAM" id="SSF53649">
    <property type="entry name" value="Alkaline phosphatase-like"/>
    <property type="match status" value="1"/>
</dbReference>
<dbReference type="PANTHER" id="PTHR45953">
    <property type="entry name" value="IDURONATE 2-SULFATASE"/>
    <property type="match status" value="1"/>
</dbReference>
<protein>
    <submittedName>
        <fullName evidence="5">Choline-sulfatase</fullName>
    </submittedName>
</protein>
<evidence type="ECO:0000256" key="2">
    <source>
        <dbReference type="ARBA" id="ARBA00022723"/>
    </source>
</evidence>
<dbReference type="Proteomes" id="UP000295632">
    <property type="component" value="Unassembled WGS sequence"/>
</dbReference>
<sequence>MRPNILWICTDQQRFDTLGCYGNEFVKTPNIDRLAEKGVLFEKCYSQSPVCTPSRASFLTGRYPQTNCCRQNGQAIPKNEVLVTKILADAGYTCGLSGKLHLSPCHPSVAPVIEPRIDDGYAQFHWSHHPGPDWPTNEYTQWLRAKGQSYKPQPMKECRHVSYGPDAEHHQTTWCAEKAVQFFEDNQNEERPWLFSVNMFDPHHPFDPPQQYMKRYLERLEDIPLPNFTEGELGNKPVYQRTDHEGAYGMKGHLASSEMDEKDHRMLRAAYWAMIDLIDEQVGRMIDSLEETGQLENTIIIFMSDHGELLGDHGIYLKGPHFYEPSIRVPFIMSWPEKIRGNQRIDRFVELIDLAPTLLEAAGEPVYEGMQGQSLWDVLVKEDADYNYRDDVYCEHYNANFKHGTNVAYATMLRTEKYKLVVYHGETTGELYHLDADPNETINVWHQPEHQTIKLSLYQRLCDRMAQTADPLPIRQSPW</sequence>
<comment type="caution">
    <text evidence="5">The sequence shown here is derived from an EMBL/GenBank/DDBJ whole genome shotgun (WGS) entry which is preliminary data.</text>
</comment>
<organism evidence="5 6">
    <name type="scientific">Aureibacillus halotolerans</name>
    <dbReference type="NCBI Taxonomy" id="1508390"/>
    <lineage>
        <taxon>Bacteria</taxon>
        <taxon>Bacillati</taxon>
        <taxon>Bacillota</taxon>
        <taxon>Bacilli</taxon>
        <taxon>Bacillales</taxon>
        <taxon>Bacillaceae</taxon>
        <taxon>Aureibacillus</taxon>
    </lineage>
</organism>
<dbReference type="OrthoDB" id="9762324at2"/>
<dbReference type="AlphaFoldDB" id="A0A4R6TWH3"/>